<dbReference type="AlphaFoldDB" id="A4U2C2"/>
<gene>
    <name evidence="2" type="ORF">MGR_3532</name>
</gene>
<name>A4U2C2_9PROT</name>
<dbReference type="EMBL" id="CU459003">
    <property type="protein sequence ID" value="CAM77029.1"/>
    <property type="molecule type" value="Genomic_DNA"/>
</dbReference>
<evidence type="ECO:0000256" key="1">
    <source>
        <dbReference type="SAM" id="MobiDB-lite"/>
    </source>
</evidence>
<reference evidence="2" key="1">
    <citation type="journal article" date="2007" name="J. Bacteriol.">
        <title>Comparative genome analysis of four magnetotactic bacteria reveals a complex set of group-specific genes implicated in magnetosome biomineralization and function.</title>
        <authorList>
            <person name="Richter M."/>
            <person name="Kube M."/>
            <person name="Bazylinski D.A."/>
            <person name="Lombardot T."/>
            <person name="Gloeckner F.O."/>
            <person name="Reinhardt R."/>
            <person name="Schueler D."/>
        </authorList>
    </citation>
    <scope>NUCLEOTIDE SEQUENCE</scope>
    <source>
        <strain evidence="2">MSR-1</strain>
    </source>
</reference>
<evidence type="ECO:0000313" key="2">
    <source>
        <dbReference type="EMBL" id="CAM77029.1"/>
    </source>
</evidence>
<accession>A4U2C2</accession>
<organism evidence="2">
    <name type="scientific">Magnetospirillum gryphiswaldense</name>
    <dbReference type="NCBI Taxonomy" id="55518"/>
    <lineage>
        <taxon>Bacteria</taxon>
        <taxon>Pseudomonadati</taxon>
        <taxon>Pseudomonadota</taxon>
        <taxon>Alphaproteobacteria</taxon>
        <taxon>Rhodospirillales</taxon>
        <taxon>Rhodospirillaceae</taxon>
        <taxon>Magnetospirillum</taxon>
    </lineage>
</organism>
<proteinExistence type="predicted"/>
<feature type="region of interest" description="Disordered" evidence="1">
    <location>
        <begin position="181"/>
        <end position="211"/>
    </location>
</feature>
<dbReference type="GO" id="GO:0016740">
    <property type="term" value="F:transferase activity"/>
    <property type="evidence" value="ECO:0007669"/>
    <property type="project" value="UniProtKB-KW"/>
</dbReference>
<sequence length="220" mass="23765">MQSILRLVRGPRPLSSPWSDIAPVREELFGIERLEQHAESLAAAQSVTARPPHVLSLHARLRDNAAVLLAAYRASAAELESGRGEVPAAEWLLDNYHLVEEHIREIKDDLPTGYYRQLPKLADGPFAGYPRVFGLAWGFVAHTDSHFDPDSFRRFVAAYQRVQPLTIGELWGGGHHLAHRLGGKSASAGRPDECGTAGASGGGSPGRSIVGNRLCPLGPG</sequence>
<keyword evidence="2" id="KW-0808">Transferase</keyword>
<protein>
    <submittedName>
        <fullName evidence="2">Carbohydrate binding:Glycosyltransferase 36:Glycosyltransferase 36 associated</fullName>
    </submittedName>
</protein>